<reference evidence="2" key="1">
    <citation type="submission" date="2021-01" db="EMBL/GenBank/DDBJ databases">
        <authorList>
            <person name="Corre E."/>
            <person name="Pelletier E."/>
            <person name="Niang G."/>
            <person name="Scheremetjew M."/>
            <person name="Finn R."/>
            <person name="Kale V."/>
            <person name="Holt S."/>
            <person name="Cochrane G."/>
            <person name="Meng A."/>
            <person name="Brown T."/>
            <person name="Cohen L."/>
        </authorList>
    </citation>
    <scope>NUCLEOTIDE SEQUENCE</scope>
    <source>
        <strain evidence="2">CCMP3105</strain>
    </source>
</reference>
<name>A0A7S4Q316_9DINO</name>
<gene>
    <name evidence="2" type="ORF">AMON00008_LOCUS9466</name>
</gene>
<feature type="region of interest" description="Disordered" evidence="1">
    <location>
        <begin position="45"/>
        <end position="107"/>
    </location>
</feature>
<feature type="compositionally biased region" description="Low complexity" evidence="1">
    <location>
        <begin position="62"/>
        <end position="82"/>
    </location>
</feature>
<evidence type="ECO:0000313" key="2">
    <source>
        <dbReference type="EMBL" id="CAE4569847.1"/>
    </source>
</evidence>
<evidence type="ECO:0000256" key="1">
    <source>
        <dbReference type="SAM" id="MobiDB-lite"/>
    </source>
</evidence>
<proteinExistence type="predicted"/>
<dbReference type="AlphaFoldDB" id="A0A7S4Q316"/>
<organism evidence="2">
    <name type="scientific">Alexandrium monilatum</name>
    <dbReference type="NCBI Taxonomy" id="311494"/>
    <lineage>
        <taxon>Eukaryota</taxon>
        <taxon>Sar</taxon>
        <taxon>Alveolata</taxon>
        <taxon>Dinophyceae</taxon>
        <taxon>Gonyaulacales</taxon>
        <taxon>Pyrocystaceae</taxon>
        <taxon>Alexandrium</taxon>
    </lineage>
</organism>
<sequence length="107" mass="11925">MAREDRLSRRLGCRWATRTPDVFVDAVEARARVVALLERLERIERTTRGADSWPATAPPARPCRASPPASAARQSGGPLRQPRGPRRRNLTMDEILGRGRANGRRTA</sequence>
<dbReference type="EMBL" id="HBNR01014605">
    <property type="protein sequence ID" value="CAE4569847.1"/>
    <property type="molecule type" value="Transcribed_RNA"/>
</dbReference>
<protein>
    <submittedName>
        <fullName evidence="2">Uncharacterized protein</fullName>
    </submittedName>
</protein>
<accession>A0A7S4Q316</accession>